<proteinExistence type="inferred from homology"/>
<evidence type="ECO:0000256" key="6">
    <source>
        <dbReference type="ARBA" id="ARBA00023316"/>
    </source>
</evidence>
<dbReference type="KEGG" id="fya:KMW28_17355"/>
<keyword evidence="4" id="KW-0133">Cell shape</keyword>
<dbReference type="EMBL" id="CP076132">
    <property type="protein sequence ID" value="QWG01411.1"/>
    <property type="molecule type" value="Genomic_DNA"/>
</dbReference>
<keyword evidence="3" id="KW-0808">Transferase</keyword>
<feature type="signal peptide" evidence="7">
    <location>
        <begin position="1"/>
        <end position="22"/>
    </location>
</feature>
<evidence type="ECO:0000256" key="1">
    <source>
        <dbReference type="ARBA" id="ARBA00004752"/>
    </source>
</evidence>
<dbReference type="RefSeq" id="WP_169662898.1">
    <property type="nucleotide sequence ID" value="NZ_CP076132.1"/>
</dbReference>
<name>A0AAX1N1R0_9BACT</name>
<keyword evidence="10" id="KW-1185">Reference proteome</keyword>
<dbReference type="GO" id="GO:0016740">
    <property type="term" value="F:transferase activity"/>
    <property type="evidence" value="ECO:0007669"/>
    <property type="project" value="UniProtKB-KW"/>
</dbReference>
<keyword evidence="6" id="KW-0961">Cell wall biogenesis/degradation</keyword>
<dbReference type="InterPro" id="IPR005490">
    <property type="entry name" value="LD_TPept_cat_dom"/>
</dbReference>
<keyword evidence="7" id="KW-0732">Signal</keyword>
<dbReference type="InterPro" id="IPR038063">
    <property type="entry name" value="Transpep_catalytic_dom"/>
</dbReference>
<evidence type="ECO:0000259" key="8">
    <source>
        <dbReference type="Pfam" id="PF03734"/>
    </source>
</evidence>
<dbReference type="SUPFAM" id="SSF141523">
    <property type="entry name" value="L,D-transpeptidase catalytic domain-like"/>
    <property type="match status" value="1"/>
</dbReference>
<comment type="pathway">
    <text evidence="1">Cell wall biogenesis; peptidoglycan biosynthesis.</text>
</comment>
<feature type="chain" id="PRO_5043779812" evidence="7">
    <location>
        <begin position="23"/>
        <end position="692"/>
    </location>
</feature>
<dbReference type="Pfam" id="PF03734">
    <property type="entry name" value="YkuD"/>
    <property type="match status" value="1"/>
</dbReference>
<reference evidence="9 10" key="1">
    <citation type="submission" date="2021-05" db="EMBL/GenBank/DDBJ databases">
        <title>Comparative genomic studies on the polysaccharide-degrading batcterial strains of the Flammeovirga genus.</title>
        <authorList>
            <person name="Zewei F."/>
            <person name="Zheng Z."/>
            <person name="Yu L."/>
            <person name="Ruyue G."/>
            <person name="Yanhong M."/>
            <person name="Yuanyuan C."/>
            <person name="Jingyan G."/>
            <person name="Wenjun H."/>
        </authorList>
    </citation>
    <scope>NUCLEOTIDE SEQUENCE [LARGE SCALE GENOMIC DNA]</scope>
    <source>
        <strain evidence="9 10">NBRC:100898</strain>
    </source>
</reference>
<dbReference type="CDD" id="cd16913">
    <property type="entry name" value="YkuD_like"/>
    <property type="match status" value="1"/>
</dbReference>
<organism evidence="9 10">
    <name type="scientific">Flammeovirga yaeyamensis</name>
    <dbReference type="NCBI Taxonomy" id="367791"/>
    <lineage>
        <taxon>Bacteria</taxon>
        <taxon>Pseudomonadati</taxon>
        <taxon>Bacteroidota</taxon>
        <taxon>Cytophagia</taxon>
        <taxon>Cytophagales</taxon>
        <taxon>Flammeovirgaceae</taxon>
        <taxon>Flammeovirga</taxon>
    </lineage>
</organism>
<sequence>MYSLRSIKILTTLFLISNVVFANSERPSKVEIAKKVYSLDVVSKLKELEMYMPEELKGHTEHIINDVLSSYARLSEHQKDLLVQMKCSMRVLSKEQNTTDYELVHQKLSKALKYLRSKSTEEKQFAFVGNLSRSNVGGQKGYLVDMKTGTLVEVDISSAWKGIGFKNESEKSPLGYFEVVNHYDLDGWQAKTITSPFYKVFHKIKGQSYKGEVKYLYRKSTKIERAFITSNQFGLIGKNDGNEYIDLSARDYLRNHRENLNYIDNSNSSKRLIYIHGTNREDQLGYELSGGCIRVSNIFSFLFKEILESQQSIDVFLDAAALYEPQPIDIPGFDPMDLESIYRIQTIQLNRWNLMDSMKLNKRLFQHILPKVSHQLAHKMTKVKNSQVKVSITMTVPFPESAMKYWIPIMQNDLHESKAIFQNRFGLKGQYVNSLKESMHSSFYGAYSPEFLDVYFQSRMQEFRRVLTGTLAYSMKQKEMDTDSLENILEITEQEYTDHYFSEKTRSELFNFYSISDERKRVLHYMEVLDSVIVHHPEMIEELEHLSWMKEFVNQREHGIFENSDVPDYYDALLVQSYLYALGEEELYHIQLRLHENASLNESKIEGDLLSKYGLSKTLNILDEQGLWYLFEFSRSSENYIKMGMESAHQPKRDMMRGILLLAESYYSQFKWQSNTYMITTEVDGDYAVLSD</sequence>
<dbReference type="GO" id="GO:0071555">
    <property type="term" value="P:cell wall organization"/>
    <property type="evidence" value="ECO:0007669"/>
    <property type="project" value="UniProtKB-KW"/>
</dbReference>
<evidence type="ECO:0000256" key="3">
    <source>
        <dbReference type="ARBA" id="ARBA00022679"/>
    </source>
</evidence>
<accession>A0AAX1N1R0</accession>
<evidence type="ECO:0000313" key="9">
    <source>
        <dbReference type="EMBL" id="QWG01411.1"/>
    </source>
</evidence>
<evidence type="ECO:0000313" key="10">
    <source>
        <dbReference type="Proteomes" id="UP000678679"/>
    </source>
</evidence>
<keyword evidence="5" id="KW-0573">Peptidoglycan synthesis</keyword>
<dbReference type="AlphaFoldDB" id="A0AAX1N1R0"/>
<dbReference type="GO" id="GO:0004180">
    <property type="term" value="F:carboxypeptidase activity"/>
    <property type="evidence" value="ECO:0007669"/>
    <property type="project" value="UniProtKB-ARBA"/>
</dbReference>
<gene>
    <name evidence="9" type="ORF">KMW28_17355</name>
</gene>
<evidence type="ECO:0000256" key="5">
    <source>
        <dbReference type="ARBA" id="ARBA00022984"/>
    </source>
</evidence>
<evidence type="ECO:0000256" key="2">
    <source>
        <dbReference type="ARBA" id="ARBA00005992"/>
    </source>
</evidence>
<protein>
    <submittedName>
        <fullName evidence="9">L,D-transpeptidase family protein</fullName>
    </submittedName>
</protein>
<comment type="similarity">
    <text evidence="2">Belongs to the YkuD family.</text>
</comment>
<dbReference type="Gene3D" id="2.40.440.10">
    <property type="entry name" value="L,D-transpeptidase catalytic domain-like"/>
    <property type="match status" value="1"/>
</dbReference>
<dbReference type="GO" id="GO:0008360">
    <property type="term" value="P:regulation of cell shape"/>
    <property type="evidence" value="ECO:0007669"/>
    <property type="project" value="UniProtKB-KW"/>
</dbReference>
<evidence type="ECO:0000256" key="4">
    <source>
        <dbReference type="ARBA" id="ARBA00022960"/>
    </source>
</evidence>
<dbReference type="GO" id="GO:0009252">
    <property type="term" value="P:peptidoglycan biosynthetic process"/>
    <property type="evidence" value="ECO:0007669"/>
    <property type="project" value="UniProtKB-KW"/>
</dbReference>
<feature type="domain" description="L,D-TPase catalytic" evidence="8">
    <location>
        <begin position="168"/>
        <end position="297"/>
    </location>
</feature>
<evidence type="ECO:0000256" key="7">
    <source>
        <dbReference type="SAM" id="SignalP"/>
    </source>
</evidence>
<dbReference type="Proteomes" id="UP000678679">
    <property type="component" value="Chromosome 1"/>
</dbReference>